<dbReference type="NCBIfam" id="NF004889">
    <property type="entry name" value="PRK06252.1"/>
    <property type="match status" value="1"/>
</dbReference>
<dbReference type="GO" id="GO:0008168">
    <property type="term" value="F:methyltransferase activity"/>
    <property type="evidence" value="ECO:0007669"/>
    <property type="project" value="UniProtKB-KW"/>
</dbReference>
<gene>
    <name evidence="8" type="primary">hemE_1</name>
    <name evidence="8" type="ORF">MmiHf6_00240</name>
</gene>
<evidence type="ECO:0000313" key="8">
    <source>
        <dbReference type="EMBL" id="WNY22739.1"/>
    </source>
</evidence>
<dbReference type="Gene3D" id="3.20.20.210">
    <property type="match status" value="1"/>
</dbReference>
<dbReference type="GO" id="GO:0015948">
    <property type="term" value="P:methanogenesis"/>
    <property type="evidence" value="ECO:0007669"/>
    <property type="project" value="UniProtKB-KW"/>
</dbReference>
<keyword evidence="5" id="KW-0862">Zinc</keyword>
<name>A0AA96UY34_9EURY</name>
<dbReference type="GO" id="GO:0046872">
    <property type="term" value="F:metal ion binding"/>
    <property type="evidence" value="ECO:0007669"/>
    <property type="project" value="UniProtKB-KW"/>
</dbReference>
<evidence type="ECO:0000259" key="7">
    <source>
        <dbReference type="Pfam" id="PF01208"/>
    </source>
</evidence>
<evidence type="ECO:0000256" key="5">
    <source>
        <dbReference type="ARBA" id="ARBA00022833"/>
    </source>
</evidence>
<dbReference type="PANTHER" id="PTHR47099:SF1">
    <property type="entry name" value="METHYLCOBAMIDE:COM METHYLTRANSFERASE MTBA"/>
    <property type="match status" value="1"/>
</dbReference>
<dbReference type="GO" id="GO:0004853">
    <property type="term" value="F:uroporphyrinogen decarboxylase activity"/>
    <property type="evidence" value="ECO:0007669"/>
    <property type="project" value="UniProtKB-EC"/>
</dbReference>
<dbReference type="InterPro" id="IPR000257">
    <property type="entry name" value="Uroporphyrinogen_deCOase"/>
</dbReference>
<accession>A0AA96UY34</accession>
<reference evidence="8 9" key="1">
    <citation type="submission" date="2023-07" db="EMBL/GenBank/DDBJ databases">
        <title>Closed genoem sequence of Methanomicrococcus sp. Hf6.</title>
        <authorList>
            <person name="Poehlein A."/>
            <person name="Protasov E."/>
            <person name="Platt K."/>
            <person name="Reeh H."/>
            <person name="Daniel R."/>
            <person name="Brune A."/>
        </authorList>
    </citation>
    <scope>NUCLEOTIDE SEQUENCE [LARGE SCALE GENOMIC DNA]</scope>
    <source>
        <strain evidence="8 9">Hf6</strain>
    </source>
</reference>
<dbReference type="Proteomes" id="UP001302978">
    <property type="component" value="Chromosome"/>
</dbReference>
<dbReference type="GO" id="GO:0006730">
    <property type="term" value="P:one-carbon metabolic process"/>
    <property type="evidence" value="ECO:0007669"/>
    <property type="project" value="InterPro"/>
</dbReference>
<dbReference type="EC" id="4.1.1.37" evidence="8"/>
<dbReference type="PANTHER" id="PTHR47099">
    <property type="entry name" value="METHYLCOBAMIDE:COM METHYLTRANSFERASE MTBA"/>
    <property type="match status" value="1"/>
</dbReference>
<keyword evidence="3" id="KW-0808">Transferase</keyword>
<evidence type="ECO:0000256" key="1">
    <source>
        <dbReference type="ARBA" id="ARBA00001947"/>
    </source>
</evidence>
<sequence length="358" mass="38888">MVQQMTATERALAAVRGQAVDHVSSANGLVMTTVEMMKAVGATYPEAHHNPQMMADMAAAPYEMCGVDGTTLPFDISLEAEVLGAELDWRKIDRPPIKVHSVKDPDDFTIPENIEELGRIPVVLKALDILKDKYGEDLALLPTTVCPFTIAGHMASVDEMFMWILSDPDKVHTLVDKITDFVVDYQKLLTAHGADILFAIDPTSSGDLLSGDMYAEFVLPSIKRMRKETGAPTILHICGNTKPMLEHIAVSGVEGFSFDKAVPVWYAKQKLGNVSAYGNLDVIELFPNGTPQDVYNATAEVIRQGVNIAGSACDVPETTPIENIQAFVKACVETPVPSKEEVVEYGKQLAAQAAAEQK</sequence>
<evidence type="ECO:0000256" key="6">
    <source>
        <dbReference type="ARBA" id="ARBA00022994"/>
    </source>
</evidence>
<proteinExistence type="predicted"/>
<dbReference type="AlphaFoldDB" id="A0AA96UY34"/>
<dbReference type="GO" id="GO:0032259">
    <property type="term" value="P:methylation"/>
    <property type="evidence" value="ECO:0007669"/>
    <property type="project" value="UniProtKB-KW"/>
</dbReference>
<keyword evidence="4" id="KW-0479">Metal-binding</keyword>
<keyword evidence="2" id="KW-0489">Methyltransferase</keyword>
<dbReference type="SUPFAM" id="SSF51726">
    <property type="entry name" value="UROD/MetE-like"/>
    <property type="match status" value="1"/>
</dbReference>
<comment type="cofactor">
    <cofactor evidence="1">
        <name>Zn(2+)</name>
        <dbReference type="ChEBI" id="CHEBI:29105"/>
    </cofactor>
</comment>
<dbReference type="GO" id="GO:0006779">
    <property type="term" value="P:porphyrin-containing compound biosynthetic process"/>
    <property type="evidence" value="ECO:0007669"/>
    <property type="project" value="InterPro"/>
</dbReference>
<keyword evidence="8" id="KW-0456">Lyase</keyword>
<dbReference type="InterPro" id="IPR006360">
    <property type="entry name" value="Mtase_MtaA_CmuA"/>
</dbReference>
<evidence type="ECO:0000256" key="3">
    <source>
        <dbReference type="ARBA" id="ARBA00022679"/>
    </source>
</evidence>
<organism evidence="8 9">
    <name type="scientific">Methanimicrococcus hongohii</name>
    <dbReference type="NCBI Taxonomy" id="3028295"/>
    <lineage>
        <taxon>Archaea</taxon>
        <taxon>Methanobacteriati</taxon>
        <taxon>Methanobacteriota</taxon>
        <taxon>Stenosarchaea group</taxon>
        <taxon>Methanomicrobia</taxon>
        <taxon>Methanosarcinales</taxon>
        <taxon>Methanosarcinaceae</taxon>
        <taxon>Methanimicrococcus</taxon>
    </lineage>
</organism>
<evidence type="ECO:0000256" key="4">
    <source>
        <dbReference type="ARBA" id="ARBA00022723"/>
    </source>
</evidence>
<dbReference type="Pfam" id="PF01208">
    <property type="entry name" value="URO-D"/>
    <property type="match status" value="1"/>
</dbReference>
<dbReference type="InterPro" id="IPR038071">
    <property type="entry name" value="UROD/MetE-like_sf"/>
</dbReference>
<dbReference type="NCBIfam" id="TIGR01463">
    <property type="entry name" value="mtaA_cmuA"/>
    <property type="match status" value="1"/>
</dbReference>
<evidence type="ECO:0000313" key="9">
    <source>
        <dbReference type="Proteomes" id="UP001302978"/>
    </source>
</evidence>
<feature type="domain" description="Uroporphyrinogen decarboxylase (URO-D)" evidence="7">
    <location>
        <begin position="7"/>
        <end position="332"/>
    </location>
</feature>
<protein>
    <submittedName>
        <fullName evidence="8">Uroporphyrinogen decarboxylase</fullName>
        <ecNumber evidence="8">4.1.1.37</ecNumber>
    </submittedName>
</protein>
<dbReference type="KEGG" id="mehf:MmiHf6_00240"/>
<dbReference type="InterPro" id="IPR052024">
    <property type="entry name" value="Methanogen_methyltrans"/>
</dbReference>
<evidence type="ECO:0000256" key="2">
    <source>
        <dbReference type="ARBA" id="ARBA00022603"/>
    </source>
</evidence>
<dbReference type="EMBL" id="CP131059">
    <property type="protein sequence ID" value="WNY22739.1"/>
    <property type="molecule type" value="Genomic_DNA"/>
</dbReference>
<keyword evidence="9" id="KW-1185">Reference proteome</keyword>
<keyword evidence="6" id="KW-0484">Methanogenesis</keyword>